<proteinExistence type="predicted"/>
<reference evidence="1 2" key="1">
    <citation type="journal article" date="2018" name="Nat. Ecol. Evol.">
        <title>Genomic signatures of mitonuclear coevolution across populations of Tigriopus californicus.</title>
        <authorList>
            <person name="Barreto F.S."/>
            <person name="Watson E.T."/>
            <person name="Lima T.G."/>
            <person name="Willett C.S."/>
            <person name="Edmands S."/>
            <person name="Li W."/>
            <person name="Burton R.S."/>
        </authorList>
    </citation>
    <scope>NUCLEOTIDE SEQUENCE [LARGE SCALE GENOMIC DNA]</scope>
    <source>
        <strain evidence="1 2">San Diego</strain>
    </source>
</reference>
<evidence type="ECO:0000313" key="2">
    <source>
        <dbReference type="Proteomes" id="UP000318571"/>
    </source>
</evidence>
<keyword evidence="2" id="KW-1185">Reference proteome</keyword>
<feature type="non-terminal residue" evidence="1">
    <location>
        <position position="56"/>
    </location>
</feature>
<sequence length="56" mass="6522">AYTVHEKKFGERAGIETVILKKRKLQYEAEIAESPMNYDAWFDLIRLTMSEGDSEL</sequence>
<comment type="caution">
    <text evidence="1">The sequence shown here is derived from an EMBL/GenBank/DDBJ whole genome shotgun (WGS) entry which is preliminary data.</text>
</comment>
<dbReference type="STRING" id="6832.A0A553NK00"/>
<name>A0A553NK00_TIGCA</name>
<protein>
    <submittedName>
        <fullName evidence="1">Uncharacterized protein</fullName>
    </submittedName>
</protein>
<dbReference type="Proteomes" id="UP000318571">
    <property type="component" value="Unassembled WGS sequence"/>
</dbReference>
<accession>A0A553NK00</accession>
<organism evidence="1 2">
    <name type="scientific">Tigriopus californicus</name>
    <name type="common">Marine copepod</name>
    <dbReference type="NCBI Taxonomy" id="6832"/>
    <lineage>
        <taxon>Eukaryota</taxon>
        <taxon>Metazoa</taxon>
        <taxon>Ecdysozoa</taxon>
        <taxon>Arthropoda</taxon>
        <taxon>Crustacea</taxon>
        <taxon>Multicrustacea</taxon>
        <taxon>Hexanauplia</taxon>
        <taxon>Copepoda</taxon>
        <taxon>Harpacticoida</taxon>
        <taxon>Harpacticidae</taxon>
        <taxon>Tigriopus</taxon>
    </lineage>
</organism>
<evidence type="ECO:0000313" key="1">
    <source>
        <dbReference type="EMBL" id="TRY65771.1"/>
    </source>
</evidence>
<dbReference type="EMBL" id="VCGU01000206">
    <property type="protein sequence ID" value="TRY65771.1"/>
    <property type="molecule type" value="Genomic_DNA"/>
</dbReference>
<feature type="non-terminal residue" evidence="1">
    <location>
        <position position="1"/>
    </location>
</feature>
<dbReference type="AlphaFoldDB" id="A0A553NK00"/>
<dbReference type="OMA" id="HIKVWIS"/>
<gene>
    <name evidence="1" type="ORF">TCAL_15070</name>
</gene>